<dbReference type="AlphaFoldDB" id="U3AMU1"/>
<comment type="caution">
    <text evidence="1">The sequence shown here is derived from an EMBL/GenBank/DDBJ whole genome shotgun (WGS) entry which is preliminary data.</text>
</comment>
<name>U3AMU1_9RHOB</name>
<evidence type="ECO:0000313" key="1">
    <source>
        <dbReference type="EMBL" id="GAD56058.1"/>
    </source>
</evidence>
<proteinExistence type="predicted"/>
<sequence>MNERRSTRLSLFCLLSCVPHPSRKRALGRDKSMRGGLVQPLARVTHRRRPAGKRRGC</sequence>
<protein>
    <submittedName>
        <fullName evidence="1">Uncharacterized protein</fullName>
    </submittedName>
</protein>
<reference evidence="1" key="1">
    <citation type="journal article" date="2013" name="Genome Announc.">
        <title>Draft Genome Sequence of Loktanella cinnabarina LL-001T, Isolated from Deep-Sea Floor Sediment.</title>
        <authorList>
            <person name="Nishi S."/>
            <person name="Tsubouchi T."/>
            <person name="Takaki Y."/>
            <person name="Koyanagi R."/>
            <person name="Satoh N."/>
            <person name="Maruyama T."/>
            <person name="Hatada Y."/>
        </authorList>
    </citation>
    <scope>NUCLEOTIDE SEQUENCE [LARGE SCALE GENOMIC DNA]</scope>
    <source>
        <strain evidence="1">LL-001</strain>
    </source>
</reference>
<dbReference type="STRING" id="1337093.MBELCI_2110"/>
<evidence type="ECO:0000313" key="2">
    <source>
        <dbReference type="Proteomes" id="UP000016566"/>
    </source>
</evidence>
<organism evidence="1 2">
    <name type="scientific">Limimaricola cinnabarinus LL-001</name>
    <dbReference type="NCBI Taxonomy" id="1337093"/>
    <lineage>
        <taxon>Bacteria</taxon>
        <taxon>Pseudomonadati</taxon>
        <taxon>Pseudomonadota</taxon>
        <taxon>Alphaproteobacteria</taxon>
        <taxon>Rhodobacterales</taxon>
        <taxon>Paracoccaceae</taxon>
        <taxon>Limimaricola</taxon>
    </lineage>
</organism>
<gene>
    <name evidence="1" type="ORF">MBELCI_2110</name>
</gene>
<keyword evidence="2" id="KW-1185">Reference proteome</keyword>
<dbReference type="EMBL" id="BATB01000027">
    <property type="protein sequence ID" value="GAD56058.1"/>
    <property type="molecule type" value="Genomic_DNA"/>
</dbReference>
<dbReference type="Proteomes" id="UP000016566">
    <property type="component" value="Unassembled WGS sequence"/>
</dbReference>
<accession>U3AMU1</accession>